<comment type="cofactor">
    <cofactor evidence="1">
        <name>Mg(2+)</name>
        <dbReference type="ChEBI" id="CHEBI:18420"/>
    </cofactor>
</comment>
<evidence type="ECO:0000313" key="5">
    <source>
        <dbReference type="EMBL" id="TCN47738.1"/>
    </source>
</evidence>
<evidence type="ECO:0000256" key="2">
    <source>
        <dbReference type="ARBA" id="ARBA00022801"/>
    </source>
</evidence>
<feature type="domain" description="Nudix hydrolase" evidence="4">
    <location>
        <begin position="6"/>
        <end position="136"/>
    </location>
</feature>
<dbReference type="PROSITE" id="PS00893">
    <property type="entry name" value="NUDIX_BOX"/>
    <property type="match status" value="1"/>
</dbReference>
<dbReference type="Pfam" id="PF00293">
    <property type="entry name" value="NUDIX"/>
    <property type="match status" value="1"/>
</dbReference>
<keyword evidence="2 3" id="KW-0378">Hydrolase</keyword>
<dbReference type="InterPro" id="IPR020084">
    <property type="entry name" value="NUDIX_hydrolase_CS"/>
</dbReference>
<evidence type="ECO:0000313" key="6">
    <source>
        <dbReference type="Proteomes" id="UP000295351"/>
    </source>
</evidence>
<evidence type="ECO:0000256" key="3">
    <source>
        <dbReference type="RuleBase" id="RU003476"/>
    </source>
</evidence>
<dbReference type="InterPro" id="IPR020476">
    <property type="entry name" value="Nudix_hydrolase"/>
</dbReference>
<dbReference type="PRINTS" id="PR00502">
    <property type="entry name" value="NUDIXFAMILY"/>
</dbReference>
<sequence>MKTSKTPQPASSAIIERDGRYLLVLRSNPPSADMYAFPGGRGEEGETPAETALRELFEETGIRAEKPKLFATYDLPGREDGPGSPSFRLSVFKVKADATATAVASDDAAAVGWYTAEEIETLPAPDSVRECIRRLEAERTGQDA</sequence>
<dbReference type="RefSeq" id="WP_133033228.1">
    <property type="nucleotide sequence ID" value="NZ_BAABEI010000012.1"/>
</dbReference>
<evidence type="ECO:0000259" key="4">
    <source>
        <dbReference type="PROSITE" id="PS51462"/>
    </source>
</evidence>
<evidence type="ECO:0000256" key="1">
    <source>
        <dbReference type="ARBA" id="ARBA00001946"/>
    </source>
</evidence>
<organism evidence="5 6">
    <name type="scientific">Shinella granuli</name>
    <dbReference type="NCBI Taxonomy" id="323621"/>
    <lineage>
        <taxon>Bacteria</taxon>
        <taxon>Pseudomonadati</taxon>
        <taxon>Pseudomonadota</taxon>
        <taxon>Alphaproteobacteria</taxon>
        <taxon>Hyphomicrobiales</taxon>
        <taxon>Rhizobiaceae</taxon>
        <taxon>Shinella</taxon>
    </lineage>
</organism>
<reference evidence="5 6" key="1">
    <citation type="submission" date="2019-03" db="EMBL/GenBank/DDBJ databases">
        <title>Genomic Encyclopedia of Type Strains, Phase IV (KMG-IV): sequencing the most valuable type-strain genomes for metagenomic binning, comparative biology and taxonomic classification.</title>
        <authorList>
            <person name="Goeker M."/>
        </authorList>
    </citation>
    <scope>NUCLEOTIDE SEQUENCE [LARGE SCALE GENOMIC DNA]</scope>
    <source>
        <strain evidence="5 6">DSM 18401</strain>
    </source>
</reference>
<dbReference type="InterPro" id="IPR000086">
    <property type="entry name" value="NUDIX_hydrolase_dom"/>
</dbReference>
<dbReference type="CDD" id="cd04673">
    <property type="entry name" value="NUDIX_ADPRase"/>
    <property type="match status" value="1"/>
</dbReference>
<dbReference type="PANTHER" id="PTHR43736">
    <property type="entry name" value="ADP-RIBOSE PYROPHOSPHATASE"/>
    <property type="match status" value="1"/>
</dbReference>
<dbReference type="PROSITE" id="PS51462">
    <property type="entry name" value="NUDIX"/>
    <property type="match status" value="1"/>
</dbReference>
<dbReference type="EMBL" id="SLVX01000002">
    <property type="protein sequence ID" value="TCN47738.1"/>
    <property type="molecule type" value="Genomic_DNA"/>
</dbReference>
<accession>A0A4R2D0C6</accession>
<comment type="similarity">
    <text evidence="3">Belongs to the Nudix hydrolase family.</text>
</comment>
<dbReference type="AlphaFoldDB" id="A0A4R2D0C6"/>
<comment type="caution">
    <text evidence="5">The sequence shown here is derived from an EMBL/GenBank/DDBJ whole genome shotgun (WGS) entry which is preliminary data.</text>
</comment>
<dbReference type="PANTHER" id="PTHR43736:SF1">
    <property type="entry name" value="DIHYDRONEOPTERIN TRIPHOSPHATE DIPHOSPHATASE"/>
    <property type="match status" value="1"/>
</dbReference>
<dbReference type="InterPro" id="IPR015797">
    <property type="entry name" value="NUDIX_hydrolase-like_dom_sf"/>
</dbReference>
<dbReference type="Gene3D" id="3.90.79.10">
    <property type="entry name" value="Nucleoside Triphosphate Pyrophosphohydrolase"/>
    <property type="match status" value="1"/>
</dbReference>
<dbReference type="Proteomes" id="UP000295351">
    <property type="component" value="Unassembled WGS sequence"/>
</dbReference>
<proteinExistence type="inferred from homology"/>
<protein>
    <submittedName>
        <fullName evidence="5">ADP-ribose pyrophosphatase YjhB (NUDIX family)</fullName>
    </submittedName>
</protein>
<gene>
    <name evidence="5" type="ORF">EV665_102258</name>
</gene>
<name>A0A4R2D0C6_SHIGR</name>
<keyword evidence="6" id="KW-1185">Reference proteome</keyword>
<dbReference type="SUPFAM" id="SSF55811">
    <property type="entry name" value="Nudix"/>
    <property type="match status" value="1"/>
</dbReference>
<dbReference type="GO" id="GO:0016787">
    <property type="term" value="F:hydrolase activity"/>
    <property type="evidence" value="ECO:0007669"/>
    <property type="project" value="UniProtKB-KW"/>
</dbReference>